<feature type="region of interest" description="Disordered" evidence="1">
    <location>
        <begin position="1"/>
        <end position="26"/>
    </location>
</feature>
<dbReference type="AlphaFoldDB" id="A0A9W5UWB0"/>
<dbReference type="InterPro" id="IPR002372">
    <property type="entry name" value="PQQ_rpt_dom"/>
</dbReference>
<evidence type="ECO:0000256" key="1">
    <source>
        <dbReference type="SAM" id="MobiDB-lite"/>
    </source>
</evidence>
<keyword evidence="5" id="KW-1185">Reference proteome</keyword>
<name>A0A9W5UWB0_9ACTN</name>
<reference evidence="4" key="1">
    <citation type="submission" date="2021-01" db="EMBL/GenBank/DDBJ databases">
        <title>Whole genome shotgun sequence of Verrucosispora sediminis NBRC 107745.</title>
        <authorList>
            <person name="Komaki H."/>
            <person name="Tamura T."/>
        </authorList>
    </citation>
    <scope>NUCLEOTIDE SEQUENCE</scope>
    <source>
        <strain evidence="4">NBRC 107745</strain>
    </source>
</reference>
<evidence type="ECO:0000256" key="2">
    <source>
        <dbReference type="SAM" id="Phobius"/>
    </source>
</evidence>
<feature type="transmembrane region" description="Helical" evidence="2">
    <location>
        <begin position="30"/>
        <end position="47"/>
    </location>
</feature>
<evidence type="ECO:0000313" key="5">
    <source>
        <dbReference type="Proteomes" id="UP000607311"/>
    </source>
</evidence>
<gene>
    <name evidence="4" type="ORF">Vse01_53890</name>
</gene>
<dbReference type="Gene3D" id="2.130.10.10">
    <property type="entry name" value="YVTN repeat-like/Quinoprotein amine dehydrogenase"/>
    <property type="match status" value="1"/>
</dbReference>
<dbReference type="InterPro" id="IPR011047">
    <property type="entry name" value="Quinoprotein_ADH-like_sf"/>
</dbReference>
<evidence type="ECO:0000259" key="3">
    <source>
        <dbReference type="Pfam" id="PF13360"/>
    </source>
</evidence>
<evidence type="ECO:0000313" key="4">
    <source>
        <dbReference type="EMBL" id="GIJ36241.1"/>
    </source>
</evidence>
<dbReference type="RefSeq" id="WP_093410379.1">
    <property type="nucleotide sequence ID" value="NZ_BOPD01000045.1"/>
</dbReference>
<comment type="caution">
    <text evidence="4">The sequence shown here is derived from an EMBL/GenBank/DDBJ whole genome shotgun (WGS) entry which is preliminary data.</text>
</comment>
<proteinExistence type="predicted"/>
<dbReference type="EMBL" id="BOPD01000045">
    <property type="protein sequence ID" value="GIJ36241.1"/>
    <property type="molecule type" value="Genomic_DNA"/>
</dbReference>
<dbReference type="InterPro" id="IPR015943">
    <property type="entry name" value="WD40/YVTN_repeat-like_dom_sf"/>
</dbReference>
<sequence length="432" mass="46091">MTLIDLGELTELTDPPPAQRRRPGPGGRRVAVVVVALIALLTLAGGTPPAGRIHAIVPAALGSDLFIAADQVFTVSPTPGVTDGSQELLAYPRPDRPTAAPQRLTPLWRVPVPLGNRVYRVQPVADAGLLVAMARQDTGSSQTVRLDAHTGAENWRVPGIAIMEMADRALLRTFSDSEPNVLRMIELATAHELWSMTLSAASVDHWQREDGTLDSIVVATVDGEVQVIDPMTGAVRHRLPPPADHSSSYQQAWVTGDLVTVVRNSRTITALDVDDLAQRWQATVPTATYVTGCGPLLCAGLAGGGFQVLDPATGALRWDSKEILDIVLADDRNVLAVAHTTNEIVTIALGTGKRLAEHGSWSMVSRYEYAPQVLVVRAVAEVGLVLARLDPTGAPARRLDVLPGAGGDCQSRYDLVGCRLLDGGYGIWQLPD</sequence>
<feature type="domain" description="Pyrrolo-quinoline quinone repeat" evidence="3">
    <location>
        <begin position="146"/>
        <end position="288"/>
    </location>
</feature>
<keyword evidence="2" id="KW-1133">Transmembrane helix</keyword>
<organism evidence="4 5">
    <name type="scientific">Micromonospora sediminimaris</name>
    <dbReference type="NCBI Taxonomy" id="547162"/>
    <lineage>
        <taxon>Bacteria</taxon>
        <taxon>Bacillati</taxon>
        <taxon>Actinomycetota</taxon>
        <taxon>Actinomycetes</taxon>
        <taxon>Micromonosporales</taxon>
        <taxon>Micromonosporaceae</taxon>
        <taxon>Micromonospora</taxon>
    </lineage>
</organism>
<keyword evidence="2" id="KW-0812">Transmembrane</keyword>
<dbReference type="Pfam" id="PF13360">
    <property type="entry name" value="PQQ_2"/>
    <property type="match status" value="1"/>
</dbReference>
<keyword evidence="2" id="KW-0472">Membrane</keyword>
<dbReference type="SUPFAM" id="SSF50998">
    <property type="entry name" value="Quinoprotein alcohol dehydrogenase-like"/>
    <property type="match status" value="1"/>
</dbReference>
<protein>
    <recommendedName>
        <fullName evidence="3">Pyrrolo-quinoline quinone repeat domain-containing protein</fullName>
    </recommendedName>
</protein>
<dbReference type="Proteomes" id="UP000607311">
    <property type="component" value="Unassembled WGS sequence"/>
</dbReference>
<accession>A0A9W5UWB0</accession>